<keyword evidence="2" id="KW-0812">Transmembrane</keyword>
<dbReference type="Gene3D" id="2.160.20.110">
    <property type="match status" value="2"/>
</dbReference>
<evidence type="ECO:0008006" key="5">
    <source>
        <dbReference type="Google" id="ProtNLM"/>
    </source>
</evidence>
<keyword evidence="4" id="KW-1185">Reference proteome</keyword>
<feature type="transmembrane region" description="Helical" evidence="2">
    <location>
        <begin position="1648"/>
        <end position="1671"/>
    </location>
</feature>
<accession>U2QZ10</accession>
<comment type="caution">
    <text evidence="3">The sequence shown here is derived from an EMBL/GenBank/DDBJ whole genome shotgun (WGS) entry which is preliminary data.</text>
</comment>
<dbReference type="eggNOG" id="COG1196">
    <property type="taxonomic scope" value="Bacteria"/>
</dbReference>
<dbReference type="EMBL" id="AWVJ01000103">
    <property type="protein sequence ID" value="ERK46528.1"/>
    <property type="molecule type" value="Genomic_DNA"/>
</dbReference>
<keyword evidence="2" id="KW-1133">Transmembrane helix</keyword>
<evidence type="ECO:0000313" key="4">
    <source>
        <dbReference type="Proteomes" id="UP000016608"/>
    </source>
</evidence>
<dbReference type="Proteomes" id="UP000016608">
    <property type="component" value="Unassembled WGS sequence"/>
</dbReference>
<name>U2QZ10_EUBRA</name>
<keyword evidence="1" id="KW-0175">Coiled coil</keyword>
<protein>
    <recommendedName>
        <fullName evidence="5">GLUG domain-containing protein</fullName>
    </recommendedName>
</protein>
<dbReference type="HOGENOM" id="CLU_241370_0_0_9"/>
<proteinExistence type="predicted"/>
<feature type="coiled-coil region" evidence="1">
    <location>
        <begin position="1149"/>
        <end position="1183"/>
    </location>
</feature>
<evidence type="ECO:0000256" key="1">
    <source>
        <dbReference type="SAM" id="Coils"/>
    </source>
</evidence>
<feature type="transmembrane region" description="Helical" evidence="2">
    <location>
        <begin position="44"/>
        <end position="65"/>
    </location>
</feature>
<evidence type="ECO:0000256" key="2">
    <source>
        <dbReference type="SAM" id="Phobius"/>
    </source>
</evidence>
<reference evidence="3 4" key="1">
    <citation type="submission" date="2013-06" db="EMBL/GenBank/DDBJ databases">
        <authorList>
            <person name="Weinstock G."/>
            <person name="Sodergren E."/>
            <person name="Lobos E.A."/>
            <person name="Fulton L."/>
            <person name="Fulton R."/>
            <person name="Courtney L."/>
            <person name="Fronick C."/>
            <person name="O'Laughlin M."/>
            <person name="Godfrey J."/>
            <person name="Wilson R.M."/>
            <person name="Miner T."/>
            <person name="Farmer C."/>
            <person name="Delehaunty K."/>
            <person name="Cordes M."/>
            <person name="Minx P."/>
            <person name="Tomlinson C."/>
            <person name="Chen J."/>
            <person name="Wollam A."/>
            <person name="Pepin K.H."/>
            <person name="Bhonagiri V."/>
            <person name="Zhang X."/>
            <person name="Warren W."/>
            <person name="Mitreva M."/>
            <person name="Mardis E.R."/>
            <person name="Wilson R.K."/>
        </authorList>
    </citation>
    <scope>NUCLEOTIDE SEQUENCE [LARGE SCALE GENOMIC DNA]</scope>
    <source>
        <strain evidence="3 4">ATCC 29099</strain>
    </source>
</reference>
<dbReference type="PATRIC" id="fig|1256908.3.peg.1607"/>
<gene>
    <name evidence="3" type="ORF">HMPREF0373_01728</name>
</gene>
<evidence type="ECO:0000313" key="3">
    <source>
        <dbReference type="EMBL" id="ERK46528.1"/>
    </source>
</evidence>
<keyword evidence="2" id="KW-0472">Membrane</keyword>
<dbReference type="eggNOG" id="COG5263">
    <property type="taxonomic scope" value="Bacteria"/>
</dbReference>
<organism evidence="3 4">
    <name type="scientific">Eubacterium ramulus ATCC 29099</name>
    <dbReference type="NCBI Taxonomy" id="1256908"/>
    <lineage>
        <taxon>Bacteria</taxon>
        <taxon>Bacillati</taxon>
        <taxon>Bacillota</taxon>
        <taxon>Clostridia</taxon>
        <taxon>Eubacteriales</taxon>
        <taxon>Eubacteriaceae</taxon>
        <taxon>Eubacterium</taxon>
    </lineage>
</organism>
<sequence>MEADLHKWNSDTETAVEIYLFLIGNRKRETAMRKKQKISKVKRIGTCLVACIMIAAMTITSVPLFQTEVRAAGVSNPWDGSSREVPETDEDGTYLIHNGAQLAWFADQVNSGNGEINARLEDYIYLNKYNTSHKWVIIGDSQEHPYKGTFDGNGQKIVYMNVEINGNMPEKRYAGLFGVIDGGSVRNLTVLGKVMSNYASYTTDGANDQFYSGSGGVAGYLKNGSIVNCVNYTRTTMEGDALYRNAGGIAGISEGVISRCENYGKISTTVVIAQNHVGGIVGLVSGANAEVTTSVNHANVQGYYCVGGIAGAVKAGAEVHLSANYGDVKGNGIIGGVAGRVSTTGMYSNGTAKECAVYDVYNLGLVSGYGTTAGSEMGGIVGEAGYENWKQEALPPMPVIERAYSVPISSGVARNGGIIGYLLSGCYGTVYAISSSSYGPNVVGATNNRAVKILGEARKVTEAEMKGEVVLEKLGSAFTASNAYDTENKGYPKLAWQSLPSELLDRMDAAQLELSGWLTENNRKKYGKNYVKIESLVKTYKEKLSAAASEEELDQMMEEAREKLTAIKPGVGQDTDLADAIDNGIIALEEYHKRLVKENPDLTDDQKLQLENVLTAWKEKLETAESEDDVRLLVRDGKDALEDEIASFTADKKLEEVRANAVQVLTDYRASETYDVVWMHKIKLVRDGFISDLQKAQTVAELNKLLEQAKNEIDAIIDQIPETGAWDGVTKTEPKADENGVYQITSGDELAWFADQVNQGKGSLNAVLCNDISLGGKYWTPIGKSADKTFSGTFDGQGHVIRGLYQDVESDFTGLFGAVRGAGASVSHLTVSGNIKLGGRVTYVAGIAGYVAGKNSDAKAQITDCHSKVSITVTGIRTLDAGVAGVAGYSTNAKITNCSNEATVEIVSAGRGGLTYYAGGIVGVARTGCQIEACTNKGTVWSAHAAGGLIGGILTSDISCRSSYNAGDISGLYYAGGICGVMLNDTAEFNRCYTSGTVNAKDSGLALGALFGRITGSKEMILFALKRADNIGRTLVGSSGDFSACGKFVSEKELKSDDMLNNLNAGGNQYIHDYLGFQNGYPILAWEMTLEDFQAGSISSLNSSVSEADYTAENWKQVQKILADAADRIHQAADMEAVDAIRTETQTALKAIETLAGAQERKLQEAKEEAIHLLENYVDLESYRDEEKSEIQSLIANAKKYILLADTIAEVERHSSETRSKIDRIPDAWQYEHQLDMAAATQVDSYIMNIGEVIYTPYVKMSIQIARTAYDSLTERQKSMVTAYQILLDAEKQWEILEAENSYTDEDLALAAEVDKLIDAIGSVTEDSGEAIEKARYAYDSLPEKIKTIVSHPEVLIQAEQTYNQLKASKVVAAIAGIGEVTLEKKEQIFAVQAQYETLTEIQKKLVTDYNVLVQAIRRYQNLVVVQPVIQQIHELGGVESITLESGTAIMAAINMYNALTGEQQELVTNYDVLEMLIRVYDSKAAIDRVTRLIDSIGAVSSASGSQIQEARAAYDALTLDEQKQIRNLSVLEHAEAAYAALTQNGANARPGTGEGNQETLESLRNGGNTFGLSDLAQNGQNMTGEVAGTIEGVLPEEAHDAQAQDQTQIPVEDTQLPDWLASQLDEGAAEDSTAVKTTGKDGTYRTLLSVLVIVFTTCGIVTIGFAVALAEAAKKRKATQVHY</sequence>